<dbReference type="InterPro" id="IPR016169">
    <property type="entry name" value="FAD-bd_PCMH_sub2"/>
</dbReference>
<dbReference type="SUPFAM" id="SSF56176">
    <property type="entry name" value="FAD-binding/transporter-associated domain-like"/>
    <property type="match status" value="1"/>
</dbReference>
<dbReference type="Gene3D" id="3.30.43.10">
    <property type="entry name" value="Uridine Diphospho-n-acetylenolpyruvylglucosamine Reductase, domain 2"/>
    <property type="match status" value="1"/>
</dbReference>
<keyword evidence="3" id="KW-1185">Reference proteome</keyword>
<evidence type="ECO:0000313" key="2">
    <source>
        <dbReference type="EMBL" id="KAJ5724829.1"/>
    </source>
</evidence>
<evidence type="ECO:0000259" key="1">
    <source>
        <dbReference type="PROSITE" id="PS51387"/>
    </source>
</evidence>
<feature type="domain" description="FAD-binding PCMH-type" evidence="1">
    <location>
        <begin position="1"/>
        <end position="124"/>
    </location>
</feature>
<accession>A0AAD6HKS7</accession>
<dbReference type="InterPro" id="IPR006094">
    <property type="entry name" value="Oxid_FAD_bind_N"/>
</dbReference>
<dbReference type="InterPro" id="IPR016167">
    <property type="entry name" value="FAD-bd_PCMH_sub1"/>
</dbReference>
<reference evidence="2" key="1">
    <citation type="journal article" date="2023" name="IMA Fungus">
        <title>Comparative genomic study of the Penicillium genus elucidates a diverse pangenome and 15 lateral gene transfer events.</title>
        <authorList>
            <person name="Petersen C."/>
            <person name="Sorensen T."/>
            <person name="Nielsen M.R."/>
            <person name="Sondergaard T.E."/>
            <person name="Sorensen J.L."/>
            <person name="Fitzpatrick D.A."/>
            <person name="Frisvad J.C."/>
            <person name="Nielsen K.L."/>
        </authorList>
    </citation>
    <scope>NUCLEOTIDE SEQUENCE</scope>
    <source>
        <strain evidence="2">IBT 17514</strain>
    </source>
</reference>
<dbReference type="Proteomes" id="UP001215712">
    <property type="component" value="Unassembled WGS sequence"/>
</dbReference>
<dbReference type="EMBL" id="JAQJAN010000008">
    <property type="protein sequence ID" value="KAJ5724829.1"/>
    <property type="molecule type" value="Genomic_DNA"/>
</dbReference>
<organism evidence="2 3">
    <name type="scientific">Penicillium malachiteum</name>
    <dbReference type="NCBI Taxonomy" id="1324776"/>
    <lineage>
        <taxon>Eukaryota</taxon>
        <taxon>Fungi</taxon>
        <taxon>Dikarya</taxon>
        <taxon>Ascomycota</taxon>
        <taxon>Pezizomycotina</taxon>
        <taxon>Eurotiomycetes</taxon>
        <taxon>Eurotiomycetidae</taxon>
        <taxon>Eurotiales</taxon>
        <taxon>Aspergillaceae</taxon>
        <taxon>Penicillium</taxon>
    </lineage>
</organism>
<proteinExistence type="predicted"/>
<dbReference type="Gene3D" id="3.30.465.10">
    <property type="match status" value="1"/>
</dbReference>
<evidence type="ECO:0000313" key="3">
    <source>
        <dbReference type="Proteomes" id="UP001215712"/>
    </source>
</evidence>
<dbReference type="GO" id="GO:0071949">
    <property type="term" value="F:FAD binding"/>
    <property type="evidence" value="ECO:0007669"/>
    <property type="project" value="InterPro"/>
</dbReference>
<dbReference type="InterPro" id="IPR036318">
    <property type="entry name" value="FAD-bd_PCMH-like_sf"/>
</dbReference>
<reference evidence="2" key="2">
    <citation type="submission" date="2023-01" db="EMBL/GenBank/DDBJ databases">
        <authorList>
            <person name="Petersen C."/>
        </authorList>
    </citation>
    <scope>NUCLEOTIDE SEQUENCE</scope>
    <source>
        <strain evidence="2">IBT 17514</strain>
    </source>
</reference>
<protein>
    <submittedName>
        <fullName evidence="2">FAD-linked oxidase-like protein</fullName>
    </submittedName>
</protein>
<dbReference type="PROSITE" id="PS51387">
    <property type="entry name" value="FAD_PCMH"/>
    <property type="match status" value="1"/>
</dbReference>
<dbReference type="AlphaFoldDB" id="A0AAD6HKS7"/>
<sequence>MTVSRGKNLGYGGSAPVTKECVFLDLRRINTILEINEEYAYAIVEPGVSFFDLFNKIQKRGLNLWPSVPAIGWGSVLGNTLDRGVGYTPLGEHSGAMRIGSCSAKRRSLAHWNGRYMDSSLFPL</sequence>
<name>A0AAD6HKS7_9EURO</name>
<comment type="caution">
    <text evidence="2">The sequence shown here is derived from an EMBL/GenBank/DDBJ whole genome shotgun (WGS) entry which is preliminary data.</text>
</comment>
<gene>
    <name evidence="2" type="ORF">N7493_006557</name>
</gene>
<dbReference type="InterPro" id="IPR016166">
    <property type="entry name" value="FAD-bd_PCMH"/>
</dbReference>
<dbReference type="Pfam" id="PF01565">
    <property type="entry name" value="FAD_binding_4"/>
    <property type="match status" value="1"/>
</dbReference>